<dbReference type="EMBL" id="QWVT01000022">
    <property type="protein sequence ID" value="RID84277.1"/>
    <property type="molecule type" value="Genomic_DNA"/>
</dbReference>
<evidence type="ECO:0000256" key="2">
    <source>
        <dbReference type="SAM" id="MobiDB-lite"/>
    </source>
</evidence>
<evidence type="ECO:0000313" key="5">
    <source>
        <dbReference type="Proteomes" id="UP000265816"/>
    </source>
</evidence>
<dbReference type="Gene3D" id="1.10.260.40">
    <property type="entry name" value="lambda repressor-like DNA-binding domains"/>
    <property type="match status" value="1"/>
</dbReference>
<gene>
    <name evidence="4" type="ORF">D1970_13360</name>
</gene>
<evidence type="ECO:0000313" key="4">
    <source>
        <dbReference type="EMBL" id="RID84277.1"/>
    </source>
</evidence>
<sequence length="110" mass="12150">MKMKDEQKQQEEHKLEHDVAKQLVQLRKTLGISQKELAEKLNTKQSAISRIEKGEQNISIGLLEKIAAALGVEVNVSLNFTQPPVQSPSSQQQPGGTVNQVGGMNKNNVY</sequence>
<feature type="compositionally biased region" description="Low complexity" evidence="2">
    <location>
        <begin position="82"/>
        <end position="94"/>
    </location>
</feature>
<dbReference type="PANTHER" id="PTHR46797:SF1">
    <property type="entry name" value="METHYLPHOSPHONATE SYNTHASE"/>
    <property type="match status" value="1"/>
</dbReference>
<dbReference type="CDD" id="cd00093">
    <property type="entry name" value="HTH_XRE"/>
    <property type="match status" value="1"/>
</dbReference>
<dbReference type="InterPro" id="IPR010982">
    <property type="entry name" value="Lambda_DNA-bd_dom_sf"/>
</dbReference>
<dbReference type="PROSITE" id="PS50943">
    <property type="entry name" value="HTH_CROC1"/>
    <property type="match status" value="1"/>
</dbReference>
<dbReference type="PANTHER" id="PTHR46797">
    <property type="entry name" value="HTH-TYPE TRANSCRIPTIONAL REGULATOR"/>
    <property type="match status" value="1"/>
</dbReference>
<accession>A0A398B312</accession>
<reference evidence="4 5" key="1">
    <citation type="submission" date="2018-08" db="EMBL/GenBank/DDBJ databases">
        <title>Bacillus jemisoniae sp. nov., Bacillus chryseoplanitiae sp. nov., Bacillus resnikiae sp. nov., and Bacillus frankliniae sp. nov., isolated from Viking spacecraft and associated surfaces.</title>
        <authorList>
            <person name="Seuylemezian A."/>
            <person name="Vaishampayan P."/>
        </authorList>
    </citation>
    <scope>NUCLEOTIDE SEQUENCE [LARGE SCALE GENOMIC DNA]</scope>
    <source>
        <strain evidence="4 5">JJ-247</strain>
    </source>
</reference>
<feature type="region of interest" description="Disordered" evidence="2">
    <location>
        <begin position="82"/>
        <end position="110"/>
    </location>
</feature>
<dbReference type="SUPFAM" id="SSF47413">
    <property type="entry name" value="lambda repressor-like DNA-binding domains"/>
    <property type="match status" value="1"/>
</dbReference>
<dbReference type="InterPro" id="IPR050807">
    <property type="entry name" value="TransReg_Diox_bact_type"/>
</dbReference>
<dbReference type="InterPro" id="IPR001387">
    <property type="entry name" value="Cro/C1-type_HTH"/>
</dbReference>
<comment type="caution">
    <text evidence="4">The sequence shown here is derived from an EMBL/GenBank/DDBJ whole genome shotgun (WGS) entry which is preliminary data.</text>
</comment>
<name>A0A398B312_9BACI</name>
<feature type="compositionally biased region" description="Polar residues" evidence="2">
    <location>
        <begin position="95"/>
        <end position="110"/>
    </location>
</feature>
<evidence type="ECO:0000256" key="1">
    <source>
        <dbReference type="ARBA" id="ARBA00023125"/>
    </source>
</evidence>
<dbReference type="GO" id="GO:0003700">
    <property type="term" value="F:DNA-binding transcription factor activity"/>
    <property type="evidence" value="ECO:0007669"/>
    <property type="project" value="TreeGrafter"/>
</dbReference>
<dbReference type="Proteomes" id="UP000265816">
    <property type="component" value="Unassembled WGS sequence"/>
</dbReference>
<evidence type="ECO:0000259" key="3">
    <source>
        <dbReference type="PROSITE" id="PS50943"/>
    </source>
</evidence>
<dbReference type="Pfam" id="PF01381">
    <property type="entry name" value="HTH_3"/>
    <property type="match status" value="1"/>
</dbReference>
<proteinExistence type="predicted"/>
<dbReference type="SMART" id="SM00530">
    <property type="entry name" value="HTH_XRE"/>
    <property type="match status" value="1"/>
</dbReference>
<keyword evidence="5" id="KW-1185">Reference proteome</keyword>
<protein>
    <submittedName>
        <fullName evidence="4">XRE family transcriptional regulator</fullName>
    </submittedName>
</protein>
<dbReference type="AlphaFoldDB" id="A0A398B312"/>
<dbReference type="GO" id="GO:0003677">
    <property type="term" value="F:DNA binding"/>
    <property type="evidence" value="ECO:0007669"/>
    <property type="project" value="UniProtKB-KW"/>
</dbReference>
<feature type="domain" description="HTH cro/C1-type" evidence="3">
    <location>
        <begin position="23"/>
        <end position="77"/>
    </location>
</feature>
<organism evidence="4 5">
    <name type="scientific">Mesobacillus zeae</name>
    <dbReference type="NCBI Taxonomy" id="1917180"/>
    <lineage>
        <taxon>Bacteria</taxon>
        <taxon>Bacillati</taxon>
        <taxon>Bacillota</taxon>
        <taxon>Bacilli</taxon>
        <taxon>Bacillales</taxon>
        <taxon>Bacillaceae</taxon>
        <taxon>Mesobacillus</taxon>
    </lineage>
</organism>
<keyword evidence="1" id="KW-0238">DNA-binding</keyword>
<dbReference type="OrthoDB" id="428540at2"/>
<dbReference type="GO" id="GO:0005829">
    <property type="term" value="C:cytosol"/>
    <property type="evidence" value="ECO:0007669"/>
    <property type="project" value="TreeGrafter"/>
</dbReference>